<proteinExistence type="predicted"/>
<protein>
    <submittedName>
        <fullName evidence="1">Uncharacterized protein</fullName>
    </submittedName>
</protein>
<dbReference type="EMBL" id="ML992695">
    <property type="protein sequence ID" value="KAF2208306.1"/>
    <property type="molecule type" value="Genomic_DNA"/>
</dbReference>
<dbReference type="Proteomes" id="UP000799539">
    <property type="component" value="Unassembled WGS sequence"/>
</dbReference>
<name>A0A6A6F3I7_9PEZI</name>
<gene>
    <name evidence="1" type="ORF">CERZMDRAFT_87866</name>
</gene>
<evidence type="ECO:0000313" key="1">
    <source>
        <dbReference type="EMBL" id="KAF2208306.1"/>
    </source>
</evidence>
<sequence length="113" mass="12446">MGTQSGPMAYKKVTCLFDEDELTTRKRRGALHTSCDGDDELDRSNRKLTAQALQASTTTRRTRDVYECSQPEEVDFESRKMTPNVLALVPSDNSGALSDTFLNSGASIALVVR</sequence>
<organism evidence="1 2">
    <name type="scientific">Cercospora zeae-maydis SCOH1-5</name>
    <dbReference type="NCBI Taxonomy" id="717836"/>
    <lineage>
        <taxon>Eukaryota</taxon>
        <taxon>Fungi</taxon>
        <taxon>Dikarya</taxon>
        <taxon>Ascomycota</taxon>
        <taxon>Pezizomycotina</taxon>
        <taxon>Dothideomycetes</taxon>
        <taxon>Dothideomycetidae</taxon>
        <taxon>Mycosphaerellales</taxon>
        <taxon>Mycosphaerellaceae</taxon>
        <taxon>Cercospora</taxon>
    </lineage>
</organism>
<keyword evidence="2" id="KW-1185">Reference proteome</keyword>
<reference evidence="1" key="1">
    <citation type="journal article" date="2020" name="Stud. Mycol.">
        <title>101 Dothideomycetes genomes: a test case for predicting lifestyles and emergence of pathogens.</title>
        <authorList>
            <person name="Haridas S."/>
            <person name="Albert R."/>
            <person name="Binder M."/>
            <person name="Bloem J."/>
            <person name="Labutti K."/>
            <person name="Salamov A."/>
            <person name="Andreopoulos B."/>
            <person name="Baker S."/>
            <person name="Barry K."/>
            <person name="Bills G."/>
            <person name="Bluhm B."/>
            <person name="Cannon C."/>
            <person name="Castanera R."/>
            <person name="Culley D."/>
            <person name="Daum C."/>
            <person name="Ezra D."/>
            <person name="Gonzalez J."/>
            <person name="Henrissat B."/>
            <person name="Kuo A."/>
            <person name="Liang C."/>
            <person name="Lipzen A."/>
            <person name="Lutzoni F."/>
            <person name="Magnuson J."/>
            <person name="Mondo S."/>
            <person name="Nolan M."/>
            <person name="Ohm R."/>
            <person name="Pangilinan J."/>
            <person name="Park H.-J."/>
            <person name="Ramirez L."/>
            <person name="Alfaro M."/>
            <person name="Sun H."/>
            <person name="Tritt A."/>
            <person name="Yoshinaga Y."/>
            <person name="Zwiers L.-H."/>
            <person name="Turgeon B."/>
            <person name="Goodwin S."/>
            <person name="Spatafora J."/>
            <person name="Crous P."/>
            <person name="Grigoriev I."/>
        </authorList>
    </citation>
    <scope>NUCLEOTIDE SEQUENCE</scope>
    <source>
        <strain evidence="1">SCOH1-5</strain>
    </source>
</reference>
<accession>A0A6A6F3I7</accession>
<dbReference type="AlphaFoldDB" id="A0A6A6F3I7"/>
<evidence type="ECO:0000313" key="2">
    <source>
        <dbReference type="Proteomes" id="UP000799539"/>
    </source>
</evidence>